<name>A0A3G5A027_9VIRU</name>
<evidence type="ECO:0000256" key="1">
    <source>
        <dbReference type="SAM" id="MobiDB-lite"/>
    </source>
</evidence>
<feature type="compositionally biased region" description="Basic and acidic residues" evidence="1">
    <location>
        <begin position="141"/>
        <end position="151"/>
    </location>
</feature>
<dbReference type="Gene3D" id="1.25.40.10">
    <property type="entry name" value="Tetratricopeptide repeat domain"/>
    <property type="match status" value="1"/>
</dbReference>
<dbReference type="SUPFAM" id="SSF81901">
    <property type="entry name" value="HCP-like"/>
    <property type="match status" value="1"/>
</dbReference>
<dbReference type="EMBL" id="MK072244">
    <property type="protein sequence ID" value="AYV80502.1"/>
    <property type="molecule type" value="Genomic_DNA"/>
</dbReference>
<gene>
    <name evidence="2" type="ORF">Harvfovirus2_32</name>
</gene>
<feature type="region of interest" description="Disordered" evidence="1">
    <location>
        <begin position="141"/>
        <end position="179"/>
    </location>
</feature>
<reference evidence="2" key="1">
    <citation type="submission" date="2018-10" db="EMBL/GenBank/DDBJ databases">
        <title>Hidden diversity of soil giant viruses.</title>
        <authorList>
            <person name="Schulz F."/>
            <person name="Alteio L."/>
            <person name="Goudeau D."/>
            <person name="Ryan E.M."/>
            <person name="Malmstrom R.R."/>
            <person name="Blanchard J."/>
            <person name="Woyke T."/>
        </authorList>
    </citation>
    <scope>NUCLEOTIDE SEQUENCE</scope>
    <source>
        <strain evidence="2">HAV1</strain>
    </source>
</reference>
<sequence>MDPLLEFIGSFNFVDAKLFEQGLLKGRKRIEIYKKIQELEQGVCSICYKDPKKVNDYCDNCDTMKEFHDCKKEEGTERSAKFVEKCRNWREMFDNRQMLKIGFRLGNFFRLVVEEDQVEILEAPAAAATMLRIGKEKKVELVRKRPSRPRDEDDDDYNSADGVKKQKQKEGKAKSPGKKLSGVCKFAKCRVKAELLCEEHKDTPKCIKCPLYLRYLTTKPIKICKRCEVRESKKGANDEEKKVNNCELYFEKLKSQLMEDIIYENKFANTLTDRRHVWCEMEKILEGAHMDELETWCKKNKNVNGAIMLCYGEITRVVGESAADKDMREYKNILEDAIKLEEESKLNHGEGHLLLGNYYYLIGKEKQGSENYEKAAVLDNSEAMYWLNYYDDDGGKRKWLLKSAEYGHFRAYSELTDLEIRGILQVRMRESEGEFNKWRSCLKSSGEKDAVGKIEKVLLDLSVA</sequence>
<accession>A0A3G5A027</accession>
<proteinExistence type="predicted"/>
<feature type="compositionally biased region" description="Basic and acidic residues" evidence="1">
    <location>
        <begin position="162"/>
        <end position="173"/>
    </location>
</feature>
<protein>
    <submittedName>
        <fullName evidence="2">Uncharacterized protein</fullName>
    </submittedName>
</protein>
<evidence type="ECO:0000313" key="2">
    <source>
        <dbReference type="EMBL" id="AYV80502.1"/>
    </source>
</evidence>
<organism evidence="2">
    <name type="scientific">Harvfovirus sp</name>
    <dbReference type="NCBI Taxonomy" id="2487768"/>
    <lineage>
        <taxon>Viruses</taxon>
        <taxon>Varidnaviria</taxon>
        <taxon>Bamfordvirae</taxon>
        <taxon>Nucleocytoviricota</taxon>
        <taxon>Megaviricetes</taxon>
        <taxon>Imitervirales</taxon>
        <taxon>Mimiviridae</taxon>
        <taxon>Klosneuvirinae</taxon>
    </lineage>
</organism>
<dbReference type="InterPro" id="IPR011990">
    <property type="entry name" value="TPR-like_helical_dom_sf"/>
</dbReference>